<dbReference type="RefSeq" id="XP_071911855.1">
    <property type="nucleotide sequence ID" value="XM_072055754.1"/>
</dbReference>
<feature type="transmembrane region" description="Helical" evidence="8">
    <location>
        <begin position="254"/>
        <end position="273"/>
    </location>
</feature>
<dbReference type="InterPro" id="IPR018227">
    <property type="entry name" value="Amino_acid_transport_2"/>
</dbReference>
<keyword evidence="7 8" id="KW-0472">Membrane</keyword>
<dbReference type="RefSeq" id="XP_071911853.1">
    <property type="nucleotide sequence ID" value="XM_072055752.1"/>
</dbReference>
<evidence type="ECO:0000313" key="12">
    <source>
        <dbReference type="RefSeq" id="XP_071911855.1"/>
    </source>
</evidence>
<dbReference type="RefSeq" id="XP_071911854.1">
    <property type="nucleotide sequence ID" value="XM_072055753.1"/>
</dbReference>
<organism evidence="9 12">
    <name type="scientific">Coffea arabica</name>
    <name type="common">Arabian coffee</name>
    <dbReference type="NCBI Taxonomy" id="13443"/>
    <lineage>
        <taxon>Eukaryota</taxon>
        <taxon>Viridiplantae</taxon>
        <taxon>Streptophyta</taxon>
        <taxon>Embryophyta</taxon>
        <taxon>Tracheophyta</taxon>
        <taxon>Spermatophyta</taxon>
        <taxon>Magnoliopsida</taxon>
        <taxon>eudicotyledons</taxon>
        <taxon>Gunneridae</taxon>
        <taxon>Pentapetalae</taxon>
        <taxon>asterids</taxon>
        <taxon>lamiids</taxon>
        <taxon>Gentianales</taxon>
        <taxon>Rubiaceae</taxon>
        <taxon>Ixoroideae</taxon>
        <taxon>Gardenieae complex</taxon>
        <taxon>Bertiereae - Coffeeae clade</taxon>
        <taxon>Coffeeae</taxon>
        <taxon>Coffea</taxon>
    </lineage>
</organism>
<evidence type="ECO:0000256" key="6">
    <source>
        <dbReference type="ARBA" id="ARBA00022989"/>
    </source>
</evidence>
<feature type="transmembrane region" description="Helical" evidence="8">
    <location>
        <begin position="221"/>
        <end position="242"/>
    </location>
</feature>
<sequence length="549" mass="59624">MNILTYQYATSTLNAPVFRFSRNIQNLKLSLLDYTNRRFYPCMSQAHKNPIFVWHTDYSCRQFALAVRCKNQNNSTICVSLENGGYDACVLEKSYSLEKVHQETPEKNFWGAVGLIVGTAVGPGMLGLPAATLKSGPVPSTFALILSWLYVISSVILVAELSFAVMKQDSVAEVSFTGLARKTLGSSLGTFVALVYASLSFSLLVACVSGIGAIVSQCFPWLNPIIANGLFPSMVGLTLWLFPFKAIDSANRFLCIMMLFSIIALVGIGFLVGRNNILVSFVYASWEISLVLPAIPIAVLTLGFHVITPFICKIAGNTIHDARKAILFGGTIPLLMVLSWNTIVLGLAGTNNTSSIKDPISLLLSVNPSALSAVQAFAFSALATSLIGYAVSFPKQLADTLEFIFAKSNSRQMRSQGPQGFQNEVGKIGQMTFTYAQGPGNTGRISYSGLNVHSGSKFNSACVWNSLRRFVMPFVLGLPVLIAALFPSTFSRALDYAGIYANCFLFGVLPPVMMHVYQQQTKRRITILPGGNFGLLVLFSIAVVLSIRH</sequence>
<evidence type="ECO:0000256" key="5">
    <source>
        <dbReference type="ARBA" id="ARBA00022692"/>
    </source>
</evidence>
<evidence type="ECO:0000256" key="1">
    <source>
        <dbReference type="ARBA" id="ARBA00004429"/>
    </source>
</evidence>
<evidence type="ECO:0000313" key="10">
    <source>
        <dbReference type="RefSeq" id="XP_071911853.1"/>
    </source>
</evidence>
<keyword evidence="5 8" id="KW-0812">Transmembrane</keyword>
<evidence type="ECO:0000313" key="9">
    <source>
        <dbReference type="Proteomes" id="UP001652660"/>
    </source>
</evidence>
<protein>
    <submittedName>
        <fullName evidence="10 11">Uncharacterized protein isoform X1</fullName>
    </submittedName>
</protein>
<evidence type="ECO:0000313" key="11">
    <source>
        <dbReference type="RefSeq" id="XP_071911854.1"/>
    </source>
</evidence>
<evidence type="ECO:0000256" key="7">
    <source>
        <dbReference type="ARBA" id="ARBA00023136"/>
    </source>
</evidence>
<feature type="transmembrane region" description="Helical" evidence="8">
    <location>
        <begin position="369"/>
        <end position="391"/>
    </location>
</feature>
<dbReference type="PANTHER" id="PTHR47715">
    <property type="entry name" value="TRYPTOPHAN/TYROSINE PERMEASE"/>
    <property type="match status" value="1"/>
</dbReference>
<reference evidence="10 11" key="1">
    <citation type="submission" date="2025-05" db="UniProtKB">
        <authorList>
            <consortium name="RefSeq"/>
        </authorList>
    </citation>
    <scope>IDENTIFICATION</scope>
    <source>
        <tissue evidence="10 11">Leaves</tissue>
    </source>
</reference>
<keyword evidence="3" id="KW-1003">Cell membrane</keyword>
<keyword evidence="4" id="KW-0997">Cell inner membrane</keyword>
<feature type="transmembrane region" description="Helical" evidence="8">
    <location>
        <begin position="525"/>
        <end position="547"/>
    </location>
</feature>
<feature type="transmembrane region" description="Helical" evidence="8">
    <location>
        <begin position="470"/>
        <end position="490"/>
    </location>
</feature>
<dbReference type="PANTHER" id="PTHR47715:SF1">
    <property type="entry name" value="TRYPTOPHAN_TYROSINE PERMEASE"/>
    <property type="match status" value="1"/>
</dbReference>
<dbReference type="RefSeq" id="XP_071911856.1">
    <property type="nucleotide sequence ID" value="XM_072055755.1"/>
</dbReference>
<feature type="transmembrane region" description="Helical" evidence="8">
    <location>
        <begin position="326"/>
        <end position="349"/>
    </location>
</feature>
<accession>A0ABM4UX39</accession>
<keyword evidence="2" id="KW-0813">Transport</keyword>
<name>A0ABM4UX39_COFAR</name>
<proteinExistence type="predicted"/>
<keyword evidence="9" id="KW-1185">Reference proteome</keyword>
<dbReference type="GeneID" id="113697615"/>
<evidence type="ECO:0000256" key="2">
    <source>
        <dbReference type="ARBA" id="ARBA00022448"/>
    </source>
</evidence>
<evidence type="ECO:0000256" key="8">
    <source>
        <dbReference type="SAM" id="Phobius"/>
    </source>
</evidence>
<evidence type="ECO:0000256" key="4">
    <source>
        <dbReference type="ARBA" id="ARBA00022519"/>
    </source>
</evidence>
<keyword evidence="6 8" id="KW-1133">Transmembrane helix</keyword>
<feature type="transmembrane region" description="Helical" evidence="8">
    <location>
        <begin position="496"/>
        <end position="513"/>
    </location>
</feature>
<evidence type="ECO:0000313" key="13">
    <source>
        <dbReference type="RefSeq" id="XP_071911856.1"/>
    </source>
</evidence>
<feature type="transmembrane region" description="Helical" evidence="8">
    <location>
        <begin position="187"/>
        <end position="215"/>
    </location>
</feature>
<gene>
    <name evidence="10 11 12 13" type="primary">LOC113697615</name>
</gene>
<comment type="subcellular location">
    <subcellularLocation>
        <location evidence="1">Cell inner membrane</location>
        <topology evidence="1">Multi-pass membrane protein</topology>
    </subcellularLocation>
</comment>
<evidence type="ECO:0000256" key="3">
    <source>
        <dbReference type="ARBA" id="ARBA00022475"/>
    </source>
</evidence>
<feature type="transmembrane region" description="Helical" evidence="8">
    <location>
        <begin position="142"/>
        <end position="166"/>
    </location>
</feature>
<feature type="transmembrane region" description="Helical" evidence="8">
    <location>
        <begin position="293"/>
        <end position="314"/>
    </location>
</feature>
<dbReference type="Proteomes" id="UP001652660">
    <property type="component" value="Chromosome 6e"/>
</dbReference>
<feature type="transmembrane region" description="Helical" evidence="8">
    <location>
        <begin position="109"/>
        <end position="130"/>
    </location>
</feature>
<dbReference type="Pfam" id="PF03222">
    <property type="entry name" value="Trp_Tyr_perm"/>
    <property type="match status" value="1"/>
</dbReference>